<protein>
    <submittedName>
        <fullName evidence="1">Uncharacterized protein</fullName>
    </submittedName>
</protein>
<keyword evidence="2" id="KW-1185">Reference proteome</keyword>
<evidence type="ECO:0000313" key="2">
    <source>
        <dbReference type="Proteomes" id="UP000315759"/>
    </source>
</evidence>
<dbReference type="RefSeq" id="WP_142553208.1">
    <property type="nucleotide sequence ID" value="NZ_VIFX01000021.1"/>
</dbReference>
<reference evidence="1 2" key="1">
    <citation type="submission" date="2018-10" db="EMBL/GenBank/DDBJ databases">
        <title>Draft genome of Mycobacterium hodleri strain B.</title>
        <authorList>
            <person name="Amande T.J."/>
            <person name="Mcgenity T.J."/>
        </authorList>
    </citation>
    <scope>NUCLEOTIDE SEQUENCE [LARGE SCALE GENOMIC DNA]</scope>
    <source>
        <strain evidence="1 2">B</strain>
    </source>
</reference>
<dbReference type="AlphaFoldDB" id="A0A544VZD9"/>
<dbReference type="Proteomes" id="UP000315759">
    <property type="component" value="Unassembled WGS sequence"/>
</dbReference>
<organism evidence="1 2">
    <name type="scientific">Mycolicibacterium hodleri</name>
    <dbReference type="NCBI Taxonomy" id="49897"/>
    <lineage>
        <taxon>Bacteria</taxon>
        <taxon>Bacillati</taxon>
        <taxon>Actinomycetota</taxon>
        <taxon>Actinomycetes</taxon>
        <taxon>Mycobacteriales</taxon>
        <taxon>Mycobacteriaceae</taxon>
        <taxon>Mycolicibacterium</taxon>
    </lineage>
</organism>
<accession>A0A544VZD9</accession>
<proteinExistence type="predicted"/>
<evidence type="ECO:0000313" key="1">
    <source>
        <dbReference type="EMBL" id="TQR85334.1"/>
    </source>
</evidence>
<comment type="caution">
    <text evidence="1">The sequence shown here is derived from an EMBL/GenBank/DDBJ whole genome shotgun (WGS) entry which is preliminary data.</text>
</comment>
<dbReference type="EMBL" id="VIFX01000021">
    <property type="protein sequence ID" value="TQR85334.1"/>
    <property type="molecule type" value="Genomic_DNA"/>
</dbReference>
<sequence>MADQQLRDQILRRAAADDDLGARARLVVSAAWHDLPADAPLTAAAEWVDARVELLERHHAAASTAPDAGDVERACAAMRSAASGQAAAERVADALSADRIQFLETSLEFRDRHGTQPCPVCAASALDDEWVGRARAALATEKDAASALRVARSAAHRARQSLTGLVRAVQAPPAEDAGLPEIVAARVAHQSFTTLPTDDDGALADHVAGALAELSAAYGALGTAAAAELAAVREAQAWLNGLPFPREQT</sequence>
<gene>
    <name evidence="1" type="ORF">D8S82_16985</name>
</gene>
<name>A0A544VZD9_9MYCO</name>